<evidence type="ECO:0000256" key="7">
    <source>
        <dbReference type="RuleBase" id="RU366058"/>
    </source>
</evidence>
<feature type="transmembrane region" description="Helical" evidence="7">
    <location>
        <begin position="95"/>
        <end position="113"/>
    </location>
</feature>
<keyword evidence="6 7" id="KW-0472">Membrane</keyword>
<proteinExistence type="inferred from homology"/>
<dbReference type="EMBL" id="CP017839">
    <property type="protein sequence ID" value="APA98906.1"/>
    <property type="molecule type" value="Genomic_DNA"/>
</dbReference>
<dbReference type="PANTHER" id="PTHR12677">
    <property type="entry name" value="GOLGI APPARATUS MEMBRANE PROTEIN TVP38-RELATED"/>
    <property type="match status" value="1"/>
</dbReference>
<evidence type="ECO:0000313" key="10">
    <source>
        <dbReference type="Proteomes" id="UP000180166"/>
    </source>
</evidence>
<evidence type="ECO:0000256" key="2">
    <source>
        <dbReference type="ARBA" id="ARBA00008640"/>
    </source>
</evidence>
<keyword evidence="5 7" id="KW-1133">Transmembrane helix</keyword>
<comment type="similarity">
    <text evidence="2 7">Belongs to the TVP38/TMEM64 family.</text>
</comment>
<keyword evidence="9" id="KW-0378">Hydrolase</keyword>
<evidence type="ECO:0000313" key="9">
    <source>
        <dbReference type="EMBL" id="APA98906.1"/>
    </source>
</evidence>
<evidence type="ECO:0000259" key="8">
    <source>
        <dbReference type="Pfam" id="PF09335"/>
    </source>
</evidence>
<evidence type="ECO:0000256" key="4">
    <source>
        <dbReference type="ARBA" id="ARBA00022692"/>
    </source>
</evidence>
<dbReference type="KEGG" id="nsr:NS506_04860"/>
<gene>
    <name evidence="9" type="ORF">NS506_04860</name>
</gene>
<dbReference type="RefSeq" id="WP_418303763.1">
    <property type="nucleotide sequence ID" value="NZ_CP017839.1"/>
</dbReference>
<feature type="domain" description="VTT" evidence="8">
    <location>
        <begin position="76"/>
        <end position="193"/>
    </location>
</feature>
<name>A0ABC8AY17_9NOCA</name>
<dbReference type="Pfam" id="PF09335">
    <property type="entry name" value="VTT_dom"/>
    <property type="match status" value="1"/>
</dbReference>
<feature type="transmembrane region" description="Helical" evidence="7">
    <location>
        <begin position="142"/>
        <end position="161"/>
    </location>
</feature>
<dbReference type="GO" id="GO:0016787">
    <property type="term" value="F:hydrolase activity"/>
    <property type="evidence" value="ECO:0007669"/>
    <property type="project" value="UniProtKB-KW"/>
</dbReference>
<sequence length="226" mass="24200">MPTTLRAPRERVSALLNRLRPPRNLALLIACGLLFALAAFAPHPAPQQIRQWADSVGPMLPLVFFAVHALVCVAPFPRTVFTLSAGLLFGSPEGLTLAITATTVSAVLALWLVRALDHERVRARLTHPSVQAVDARLARRGWLAIGSLRLIAFAPFSIVNYCAALSSIRFTPYLIATFVGIMPGTVGTVLLGDALTNRTSAAQWIVTGVCLAVGVTCLVVDRTSQI</sequence>
<feature type="transmembrane region" description="Helical" evidence="7">
    <location>
        <begin position="173"/>
        <end position="195"/>
    </location>
</feature>
<keyword evidence="3 7" id="KW-1003">Cell membrane</keyword>
<accession>A0ABC8AY17</accession>
<feature type="transmembrane region" description="Helical" evidence="7">
    <location>
        <begin position="63"/>
        <end position="88"/>
    </location>
</feature>
<dbReference type="InterPro" id="IPR015414">
    <property type="entry name" value="TMEM64"/>
</dbReference>
<dbReference type="AlphaFoldDB" id="A0ABC8AY17"/>
<dbReference type="InterPro" id="IPR032816">
    <property type="entry name" value="VTT_dom"/>
</dbReference>
<protein>
    <recommendedName>
        <fullName evidence="7">TVP38/TMEM64 family membrane protein</fullName>
    </recommendedName>
</protein>
<feature type="transmembrane region" description="Helical" evidence="7">
    <location>
        <begin position="201"/>
        <end position="220"/>
    </location>
</feature>
<dbReference type="Proteomes" id="UP000180166">
    <property type="component" value="Chromosome"/>
</dbReference>
<organism evidence="9 10">
    <name type="scientific">Nocardia seriolae</name>
    <dbReference type="NCBI Taxonomy" id="37332"/>
    <lineage>
        <taxon>Bacteria</taxon>
        <taxon>Bacillati</taxon>
        <taxon>Actinomycetota</taxon>
        <taxon>Actinomycetes</taxon>
        <taxon>Mycobacteriales</taxon>
        <taxon>Nocardiaceae</taxon>
        <taxon>Nocardia</taxon>
    </lineage>
</organism>
<comment type="subcellular location">
    <subcellularLocation>
        <location evidence="1 7">Cell membrane</location>
        <topology evidence="1 7">Multi-pass membrane protein</topology>
    </subcellularLocation>
</comment>
<evidence type="ECO:0000256" key="3">
    <source>
        <dbReference type="ARBA" id="ARBA00022475"/>
    </source>
</evidence>
<dbReference type="PANTHER" id="PTHR12677:SF59">
    <property type="entry name" value="GOLGI APPARATUS MEMBRANE PROTEIN TVP38-RELATED"/>
    <property type="match status" value="1"/>
</dbReference>
<reference evidence="9 10" key="1">
    <citation type="submission" date="2016-10" db="EMBL/GenBank/DDBJ databases">
        <title>Genome sequence of Nocardia seriolae strain EM150506, isolated from Anguila japonica.</title>
        <authorList>
            <person name="Han H.-J."/>
        </authorList>
    </citation>
    <scope>NUCLEOTIDE SEQUENCE [LARGE SCALE GENOMIC DNA]</scope>
    <source>
        <strain evidence="9 10">EM150506</strain>
    </source>
</reference>
<keyword evidence="4 7" id="KW-0812">Transmembrane</keyword>
<evidence type="ECO:0000256" key="1">
    <source>
        <dbReference type="ARBA" id="ARBA00004651"/>
    </source>
</evidence>
<evidence type="ECO:0000256" key="5">
    <source>
        <dbReference type="ARBA" id="ARBA00022989"/>
    </source>
</evidence>
<evidence type="ECO:0000256" key="6">
    <source>
        <dbReference type="ARBA" id="ARBA00023136"/>
    </source>
</evidence>
<dbReference type="GO" id="GO:0005886">
    <property type="term" value="C:plasma membrane"/>
    <property type="evidence" value="ECO:0007669"/>
    <property type="project" value="UniProtKB-SubCell"/>
</dbReference>